<name>A0ABY2BV19_9ACTN</name>
<feature type="DNA-binding region" description="H-T-H motif" evidence="4">
    <location>
        <begin position="28"/>
        <end position="47"/>
    </location>
</feature>
<reference evidence="6 7" key="1">
    <citation type="journal article" date="2015" name="Stand. Genomic Sci.">
        <title>Genomic Encyclopedia of Bacterial and Archaeal Type Strains, Phase III: the genomes of soil and plant-associated and newly described type strains.</title>
        <authorList>
            <person name="Whitman W.B."/>
            <person name="Woyke T."/>
            <person name="Klenk H.P."/>
            <person name="Zhou Y."/>
            <person name="Lilburn T.G."/>
            <person name="Beck B.J."/>
            <person name="De Vos P."/>
            <person name="Vandamme P."/>
            <person name="Eisen J.A."/>
            <person name="Garrity G."/>
            <person name="Hugenholtz P."/>
            <person name="Kyrpides N.C."/>
        </authorList>
    </citation>
    <scope>NUCLEOTIDE SEQUENCE [LARGE SCALE GENOMIC DNA]</scope>
    <source>
        <strain evidence="6 7">VKM Ac-2538</strain>
    </source>
</reference>
<dbReference type="SUPFAM" id="SSF46689">
    <property type="entry name" value="Homeodomain-like"/>
    <property type="match status" value="1"/>
</dbReference>
<dbReference type="InterPro" id="IPR001647">
    <property type="entry name" value="HTH_TetR"/>
</dbReference>
<proteinExistence type="predicted"/>
<dbReference type="InterPro" id="IPR036271">
    <property type="entry name" value="Tet_transcr_reg_TetR-rel_C_sf"/>
</dbReference>
<evidence type="ECO:0000313" key="6">
    <source>
        <dbReference type="EMBL" id="TCO31879.1"/>
    </source>
</evidence>
<keyword evidence="2 4" id="KW-0238">DNA-binding</keyword>
<dbReference type="InterPro" id="IPR049445">
    <property type="entry name" value="TetR_SbtR-like_C"/>
</dbReference>
<dbReference type="RefSeq" id="WP_132187145.1">
    <property type="nucleotide sequence ID" value="NZ_SLWM01000001.1"/>
</dbReference>
<dbReference type="PANTHER" id="PTHR30055">
    <property type="entry name" value="HTH-TYPE TRANSCRIPTIONAL REGULATOR RUTR"/>
    <property type="match status" value="1"/>
</dbReference>
<dbReference type="Proteomes" id="UP000295818">
    <property type="component" value="Unassembled WGS sequence"/>
</dbReference>
<sequence>MRADAQQNHDKLLDAAARAFATQGTEASLKDIAKDAGVGIGTLYRRFPNREVLVEAVYRNETARLGAAATELLEKLPPLEAVRVWMDRFVDYIDTKHGMGDALPVVLSSSGELRMGSRQLLADALAVLLEAGAADGAIRADAAPADVLMALGGITLIAAKEPPGLADRLLDLLVDGLRFSA</sequence>
<dbReference type="PRINTS" id="PR00455">
    <property type="entry name" value="HTHTETR"/>
</dbReference>
<dbReference type="Gene3D" id="1.10.357.10">
    <property type="entry name" value="Tetracycline Repressor, domain 2"/>
    <property type="match status" value="1"/>
</dbReference>
<keyword evidence="3" id="KW-0804">Transcription</keyword>
<dbReference type="SUPFAM" id="SSF48498">
    <property type="entry name" value="Tetracyclin repressor-like, C-terminal domain"/>
    <property type="match status" value="1"/>
</dbReference>
<protein>
    <submittedName>
        <fullName evidence="6">TetR family transcriptional regulator</fullName>
    </submittedName>
</protein>
<evidence type="ECO:0000313" key="7">
    <source>
        <dbReference type="Proteomes" id="UP000295818"/>
    </source>
</evidence>
<keyword evidence="7" id="KW-1185">Reference proteome</keyword>
<dbReference type="PROSITE" id="PS50977">
    <property type="entry name" value="HTH_TETR_2"/>
    <property type="match status" value="1"/>
</dbReference>
<accession>A0ABY2BV19</accession>
<dbReference type="InterPro" id="IPR050109">
    <property type="entry name" value="HTH-type_TetR-like_transc_reg"/>
</dbReference>
<evidence type="ECO:0000259" key="5">
    <source>
        <dbReference type="PROSITE" id="PS50977"/>
    </source>
</evidence>
<keyword evidence="1" id="KW-0805">Transcription regulation</keyword>
<organism evidence="6 7">
    <name type="scientific">Kribbella orskensis</name>
    <dbReference type="NCBI Taxonomy" id="2512216"/>
    <lineage>
        <taxon>Bacteria</taxon>
        <taxon>Bacillati</taxon>
        <taxon>Actinomycetota</taxon>
        <taxon>Actinomycetes</taxon>
        <taxon>Propionibacteriales</taxon>
        <taxon>Kribbellaceae</taxon>
        <taxon>Kribbella</taxon>
    </lineage>
</organism>
<gene>
    <name evidence="6" type="ORF">EV644_101522</name>
</gene>
<evidence type="ECO:0000256" key="4">
    <source>
        <dbReference type="PROSITE-ProRule" id="PRU00335"/>
    </source>
</evidence>
<dbReference type="Pfam" id="PF00440">
    <property type="entry name" value="TetR_N"/>
    <property type="match status" value="1"/>
</dbReference>
<dbReference type="EMBL" id="SLWM01000001">
    <property type="protein sequence ID" value="TCO31879.1"/>
    <property type="molecule type" value="Genomic_DNA"/>
</dbReference>
<dbReference type="InterPro" id="IPR009057">
    <property type="entry name" value="Homeodomain-like_sf"/>
</dbReference>
<evidence type="ECO:0000256" key="1">
    <source>
        <dbReference type="ARBA" id="ARBA00023015"/>
    </source>
</evidence>
<feature type="domain" description="HTH tetR-type" evidence="5">
    <location>
        <begin position="6"/>
        <end position="65"/>
    </location>
</feature>
<dbReference type="Pfam" id="PF21597">
    <property type="entry name" value="TetR_C_43"/>
    <property type="match status" value="1"/>
</dbReference>
<evidence type="ECO:0000256" key="2">
    <source>
        <dbReference type="ARBA" id="ARBA00023125"/>
    </source>
</evidence>
<comment type="caution">
    <text evidence="6">The sequence shown here is derived from an EMBL/GenBank/DDBJ whole genome shotgun (WGS) entry which is preliminary data.</text>
</comment>
<evidence type="ECO:0000256" key="3">
    <source>
        <dbReference type="ARBA" id="ARBA00023163"/>
    </source>
</evidence>
<dbReference type="PANTHER" id="PTHR30055:SF234">
    <property type="entry name" value="HTH-TYPE TRANSCRIPTIONAL REGULATOR BETI"/>
    <property type="match status" value="1"/>
</dbReference>